<dbReference type="PROSITE" id="PS51257">
    <property type="entry name" value="PROKAR_LIPOPROTEIN"/>
    <property type="match status" value="1"/>
</dbReference>
<feature type="compositionally biased region" description="Low complexity" evidence="1">
    <location>
        <begin position="97"/>
        <end position="124"/>
    </location>
</feature>
<accession>A0A6L5YWC0</accession>
<feature type="compositionally biased region" description="Basic and acidic residues" evidence="1">
    <location>
        <begin position="145"/>
        <end position="157"/>
    </location>
</feature>
<keyword evidence="2" id="KW-0732">Signal</keyword>
<evidence type="ECO:0000256" key="2">
    <source>
        <dbReference type="SAM" id="SignalP"/>
    </source>
</evidence>
<evidence type="ECO:0008006" key="5">
    <source>
        <dbReference type="Google" id="ProtNLM"/>
    </source>
</evidence>
<dbReference type="RefSeq" id="WP_154444936.1">
    <property type="nucleotide sequence ID" value="NZ_WIND01000002.1"/>
</dbReference>
<feature type="region of interest" description="Disordered" evidence="1">
    <location>
        <begin position="25"/>
        <end position="157"/>
    </location>
</feature>
<sequence>MKHLMLLVAGAAVLSACNSTVPAGGQGYFDPPPPAPLPGFPAYPDYPAPQAGTNAPQSQPGTAVAGAPRSSVAVDPDPNSQLARDVTDTLRATAPSGAATAQPPLPGPAAGVQAAPGSAAAMPGTEDIGINPNDESINLSLSTQEEQKRQREAAERRRQAAQSQLVIVEPEPVPQVDVNANVVAFARETTHPLGTKVYNRPVFRDRRQSASVCRRFESNEEAQRQFLANGGPNTDRYNLDPDGDGFACDFDPEKYRRLNF</sequence>
<evidence type="ECO:0000313" key="4">
    <source>
        <dbReference type="Proteomes" id="UP000474957"/>
    </source>
</evidence>
<protein>
    <recommendedName>
        <fullName evidence="5">Excalibur calcium-binding domain-containing protein</fullName>
    </recommendedName>
</protein>
<keyword evidence="4" id="KW-1185">Reference proteome</keyword>
<evidence type="ECO:0000313" key="3">
    <source>
        <dbReference type="EMBL" id="MSU88663.1"/>
    </source>
</evidence>
<dbReference type="AlphaFoldDB" id="A0A6L5YWC0"/>
<dbReference type="Proteomes" id="UP000474957">
    <property type="component" value="Unassembled WGS sequence"/>
</dbReference>
<dbReference type="EMBL" id="WIND01000002">
    <property type="protein sequence ID" value="MSU88663.1"/>
    <property type="molecule type" value="Genomic_DNA"/>
</dbReference>
<feature type="compositionally biased region" description="Polar residues" evidence="1">
    <location>
        <begin position="133"/>
        <end position="143"/>
    </location>
</feature>
<name>A0A6L5YWC0_9RHOB</name>
<feature type="chain" id="PRO_5026688468" description="Excalibur calcium-binding domain-containing protein" evidence="2">
    <location>
        <begin position="24"/>
        <end position="260"/>
    </location>
</feature>
<feature type="compositionally biased region" description="Pro residues" evidence="1">
    <location>
        <begin position="30"/>
        <end position="47"/>
    </location>
</feature>
<comment type="caution">
    <text evidence="3">The sequence shown here is derived from an EMBL/GenBank/DDBJ whole genome shotgun (WGS) entry which is preliminary data.</text>
</comment>
<proteinExistence type="predicted"/>
<feature type="compositionally biased region" description="Polar residues" evidence="1">
    <location>
        <begin position="51"/>
        <end position="61"/>
    </location>
</feature>
<reference evidence="3 4" key="1">
    <citation type="submission" date="2019-10" db="EMBL/GenBank/DDBJ databases">
        <title>Cognatihalovulum marinum gen. nov. sp. nov., a new member of the family Rhodobacteraceae isolated from deep seawater of the Northwest Indian Ocean.</title>
        <authorList>
            <person name="Ruan C."/>
            <person name="Wang J."/>
            <person name="Zheng X."/>
            <person name="Song L."/>
            <person name="Zhu Y."/>
            <person name="Huang Y."/>
            <person name="Lu Z."/>
            <person name="Du W."/>
            <person name="Huang L."/>
            <person name="Dai X."/>
        </authorList>
    </citation>
    <scope>NUCLEOTIDE SEQUENCE [LARGE SCALE GENOMIC DNA]</scope>
    <source>
        <strain evidence="3 4">2CG4</strain>
    </source>
</reference>
<evidence type="ECO:0000256" key="1">
    <source>
        <dbReference type="SAM" id="MobiDB-lite"/>
    </source>
</evidence>
<gene>
    <name evidence="3" type="ORF">GE300_03390</name>
</gene>
<organism evidence="3 4">
    <name type="scientific">Halovulum marinum</name>
    <dbReference type="NCBI Taxonomy" id="2662447"/>
    <lineage>
        <taxon>Bacteria</taxon>
        <taxon>Pseudomonadati</taxon>
        <taxon>Pseudomonadota</taxon>
        <taxon>Alphaproteobacteria</taxon>
        <taxon>Rhodobacterales</taxon>
        <taxon>Paracoccaceae</taxon>
        <taxon>Halovulum</taxon>
    </lineage>
</organism>
<feature type="signal peptide" evidence="2">
    <location>
        <begin position="1"/>
        <end position="23"/>
    </location>
</feature>